<dbReference type="InParanoid" id="K1Q6C3"/>
<protein>
    <submittedName>
        <fullName evidence="1">Uncharacterized protein</fullName>
    </submittedName>
</protein>
<sequence length="80" mass="9541">MFLVFIDGRCLRYCARYSTDKKRVEENYDNGFECLKFDERERCPNRYPSTDAYKCKYNLNIEKLSLVINDGIKVANIEKI</sequence>
<reference evidence="1" key="1">
    <citation type="journal article" date="2012" name="Nature">
        <title>The oyster genome reveals stress adaptation and complexity of shell formation.</title>
        <authorList>
            <person name="Zhang G."/>
            <person name="Fang X."/>
            <person name="Guo X."/>
            <person name="Li L."/>
            <person name="Luo R."/>
            <person name="Xu F."/>
            <person name="Yang P."/>
            <person name="Zhang L."/>
            <person name="Wang X."/>
            <person name="Qi H."/>
            <person name="Xiong Z."/>
            <person name="Que H."/>
            <person name="Xie Y."/>
            <person name="Holland P.W."/>
            <person name="Paps J."/>
            <person name="Zhu Y."/>
            <person name="Wu F."/>
            <person name="Chen Y."/>
            <person name="Wang J."/>
            <person name="Peng C."/>
            <person name="Meng J."/>
            <person name="Yang L."/>
            <person name="Liu J."/>
            <person name="Wen B."/>
            <person name="Zhang N."/>
            <person name="Huang Z."/>
            <person name="Zhu Q."/>
            <person name="Feng Y."/>
            <person name="Mount A."/>
            <person name="Hedgecock D."/>
            <person name="Xu Z."/>
            <person name="Liu Y."/>
            <person name="Domazet-Loso T."/>
            <person name="Du Y."/>
            <person name="Sun X."/>
            <person name="Zhang S."/>
            <person name="Liu B."/>
            <person name="Cheng P."/>
            <person name="Jiang X."/>
            <person name="Li J."/>
            <person name="Fan D."/>
            <person name="Wang W."/>
            <person name="Fu W."/>
            <person name="Wang T."/>
            <person name="Wang B."/>
            <person name="Zhang J."/>
            <person name="Peng Z."/>
            <person name="Li Y."/>
            <person name="Li N."/>
            <person name="Wang J."/>
            <person name="Chen M."/>
            <person name="He Y."/>
            <person name="Tan F."/>
            <person name="Song X."/>
            <person name="Zheng Q."/>
            <person name="Huang R."/>
            <person name="Yang H."/>
            <person name="Du X."/>
            <person name="Chen L."/>
            <person name="Yang M."/>
            <person name="Gaffney P.M."/>
            <person name="Wang S."/>
            <person name="Luo L."/>
            <person name="She Z."/>
            <person name="Ming Y."/>
            <person name="Huang W."/>
            <person name="Zhang S."/>
            <person name="Huang B."/>
            <person name="Zhang Y."/>
            <person name="Qu T."/>
            <person name="Ni P."/>
            <person name="Miao G."/>
            <person name="Wang J."/>
            <person name="Wang Q."/>
            <person name="Steinberg C.E."/>
            <person name="Wang H."/>
            <person name="Li N."/>
            <person name="Qian L."/>
            <person name="Zhang G."/>
            <person name="Li Y."/>
            <person name="Yang H."/>
            <person name="Liu X."/>
            <person name="Wang J."/>
            <person name="Yin Y."/>
            <person name="Wang J."/>
        </authorList>
    </citation>
    <scope>NUCLEOTIDE SEQUENCE [LARGE SCALE GENOMIC DNA]</scope>
    <source>
        <strain evidence="1">05x7-T-G4-1.051#20</strain>
    </source>
</reference>
<dbReference type="EMBL" id="JH818863">
    <property type="protein sequence ID" value="EKC32227.1"/>
    <property type="molecule type" value="Genomic_DNA"/>
</dbReference>
<accession>K1Q6C3</accession>
<organism evidence="1">
    <name type="scientific">Magallana gigas</name>
    <name type="common">Pacific oyster</name>
    <name type="synonym">Crassostrea gigas</name>
    <dbReference type="NCBI Taxonomy" id="29159"/>
    <lineage>
        <taxon>Eukaryota</taxon>
        <taxon>Metazoa</taxon>
        <taxon>Spiralia</taxon>
        <taxon>Lophotrochozoa</taxon>
        <taxon>Mollusca</taxon>
        <taxon>Bivalvia</taxon>
        <taxon>Autobranchia</taxon>
        <taxon>Pteriomorphia</taxon>
        <taxon>Ostreida</taxon>
        <taxon>Ostreoidea</taxon>
        <taxon>Ostreidae</taxon>
        <taxon>Magallana</taxon>
    </lineage>
</organism>
<dbReference type="HOGENOM" id="CLU_2592110_0_0_1"/>
<evidence type="ECO:0000313" key="1">
    <source>
        <dbReference type="EMBL" id="EKC32227.1"/>
    </source>
</evidence>
<dbReference type="AlphaFoldDB" id="K1Q6C3"/>
<name>K1Q6C3_MAGGI</name>
<gene>
    <name evidence="1" type="ORF">CGI_10026213</name>
</gene>
<proteinExistence type="predicted"/>